<evidence type="ECO:0000313" key="2">
    <source>
        <dbReference type="EMBL" id="EAX95122.1"/>
    </source>
</evidence>
<dbReference type="InterPro" id="IPR038558">
    <property type="entry name" value="SAS-6_N_sf"/>
</dbReference>
<dbReference type="VEuPathDB" id="TrichDB:TVAGG3_0611440"/>
<gene>
    <name evidence="2" type="ORF">TVAG_033420</name>
</gene>
<dbReference type="KEGG" id="tva:4752866"/>
<organism evidence="2 3">
    <name type="scientific">Trichomonas vaginalis (strain ATCC PRA-98 / G3)</name>
    <dbReference type="NCBI Taxonomy" id="412133"/>
    <lineage>
        <taxon>Eukaryota</taxon>
        <taxon>Metamonada</taxon>
        <taxon>Parabasalia</taxon>
        <taxon>Trichomonadida</taxon>
        <taxon>Trichomonadidae</taxon>
        <taxon>Trichomonas</taxon>
    </lineage>
</organism>
<dbReference type="PANTHER" id="PTHR34230">
    <property type="entry name" value="ASSEMBLY ABNORMAL PROTEIN 6, PUTATIVE-RELATED"/>
    <property type="match status" value="1"/>
</dbReference>
<dbReference type="VEuPathDB" id="TrichDB:TVAG_033420"/>
<dbReference type="PANTHER" id="PTHR34230:SF2">
    <property type="entry name" value="SPINDLE ASSEMBLY ABNORMAL PROTEIN 6 N-TERMINAL DOMAIN-CONTAINING PROTEIN"/>
    <property type="match status" value="1"/>
</dbReference>
<sequence length="212" mass="24889">MSVISEADTFLEEQCQDYDPSVTNGFEIKFNREIIYKNSGRDKIYRTRILTSTDEEGALNEVRFELFDDENIDFLYECSLTAAEYEDFKAANQLTIPFENFANSVQLLLENSVKKVEEFECRFAENVEEEAASIKFYQKLRLRQVEIFGLDFHRSDKEFIEAHAQSRFNRLKNELSHKRREYEEILKKIQAKNPTIAKRLKAAVENAVKKAN</sequence>
<feature type="domain" description="Spindle assembly abnormal protein 6 N-terminal" evidence="1">
    <location>
        <begin position="33"/>
        <end position="152"/>
    </location>
</feature>
<name>A2FJ07_TRIV3</name>
<dbReference type="RefSeq" id="XP_001308052.1">
    <property type="nucleotide sequence ID" value="XM_001308051.1"/>
</dbReference>
<dbReference type="SMR" id="A2FJ07"/>
<dbReference type="InterPro" id="IPR032396">
    <property type="entry name" value="SAS-6_N"/>
</dbReference>
<dbReference type="Proteomes" id="UP000001542">
    <property type="component" value="Unassembled WGS sequence"/>
</dbReference>
<accession>A2FJ07</accession>
<dbReference type="EMBL" id="DS113823">
    <property type="protein sequence ID" value="EAX95122.1"/>
    <property type="molecule type" value="Genomic_DNA"/>
</dbReference>
<dbReference type="STRING" id="5722.A2FJ07"/>
<reference evidence="2" key="2">
    <citation type="journal article" date="2007" name="Science">
        <title>Draft genome sequence of the sexually transmitted pathogen Trichomonas vaginalis.</title>
        <authorList>
            <person name="Carlton J.M."/>
            <person name="Hirt R.P."/>
            <person name="Silva J.C."/>
            <person name="Delcher A.L."/>
            <person name="Schatz M."/>
            <person name="Zhao Q."/>
            <person name="Wortman J.R."/>
            <person name="Bidwell S.L."/>
            <person name="Alsmark U.C.M."/>
            <person name="Besteiro S."/>
            <person name="Sicheritz-Ponten T."/>
            <person name="Noel C.J."/>
            <person name="Dacks J.B."/>
            <person name="Foster P.G."/>
            <person name="Simillion C."/>
            <person name="Van de Peer Y."/>
            <person name="Miranda-Saavedra D."/>
            <person name="Barton G.J."/>
            <person name="Westrop G.D."/>
            <person name="Mueller S."/>
            <person name="Dessi D."/>
            <person name="Fiori P.L."/>
            <person name="Ren Q."/>
            <person name="Paulsen I."/>
            <person name="Zhang H."/>
            <person name="Bastida-Corcuera F.D."/>
            <person name="Simoes-Barbosa A."/>
            <person name="Brown M.T."/>
            <person name="Hayes R.D."/>
            <person name="Mukherjee M."/>
            <person name="Okumura C.Y."/>
            <person name="Schneider R."/>
            <person name="Smith A.J."/>
            <person name="Vanacova S."/>
            <person name="Villalvazo M."/>
            <person name="Haas B.J."/>
            <person name="Pertea M."/>
            <person name="Feldblyum T.V."/>
            <person name="Utterback T.R."/>
            <person name="Shu C.L."/>
            <person name="Osoegawa K."/>
            <person name="de Jong P.J."/>
            <person name="Hrdy I."/>
            <person name="Horvathova L."/>
            <person name="Zubacova Z."/>
            <person name="Dolezal P."/>
            <person name="Malik S.B."/>
            <person name="Logsdon J.M. Jr."/>
            <person name="Henze K."/>
            <person name="Gupta A."/>
            <person name="Wang C.C."/>
            <person name="Dunne R.L."/>
            <person name="Upcroft J.A."/>
            <person name="Upcroft P."/>
            <person name="White O."/>
            <person name="Salzberg S.L."/>
            <person name="Tang P."/>
            <person name="Chiu C.-H."/>
            <person name="Lee Y.-S."/>
            <person name="Embley T.M."/>
            <person name="Coombs G.H."/>
            <person name="Mottram J.C."/>
            <person name="Tachezy J."/>
            <person name="Fraser-Liggett C.M."/>
            <person name="Johnson P.J."/>
        </authorList>
    </citation>
    <scope>NUCLEOTIDE SEQUENCE [LARGE SCALE GENOMIC DNA]</scope>
    <source>
        <strain evidence="2">G3</strain>
    </source>
</reference>
<keyword evidence="3" id="KW-1185">Reference proteome</keyword>
<dbReference type="AlphaFoldDB" id="A2FJ07"/>
<reference evidence="2" key="1">
    <citation type="submission" date="2006-10" db="EMBL/GenBank/DDBJ databases">
        <authorList>
            <person name="Amadeo P."/>
            <person name="Zhao Q."/>
            <person name="Wortman J."/>
            <person name="Fraser-Liggett C."/>
            <person name="Carlton J."/>
        </authorList>
    </citation>
    <scope>NUCLEOTIDE SEQUENCE</scope>
    <source>
        <strain evidence="2">G3</strain>
    </source>
</reference>
<dbReference type="Gene3D" id="2.170.210.20">
    <property type="entry name" value="Spindle assembly abnormal protein 6, N-terminal domain"/>
    <property type="match status" value="1"/>
</dbReference>
<dbReference type="Pfam" id="PF16531">
    <property type="entry name" value="SAS-6_N"/>
    <property type="match status" value="1"/>
</dbReference>
<dbReference type="InParanoid" id="A2FJ07"/>
<evidence type="ECO:0000313" key="3">
    <source>
        <dbReference type="Proteomes" id="UP000001542"/>
    </source>
</evidence>
<proteinExistence type="predicted"/>
<evidence type="ECO:0000259" key="1">
    <source>
        <dbReference type="Pfam" id="PF16531"/>
    </source>
</evidence>
<protein>
    <recommendedName>
        <fullName evidence="1">Spindle assembly abnormal protein 6 N-terminal domain-containing protein</fullName>
    </recommendedName>
</protein>
<dbReference type="OrthoDB" id="49058at2759"/>